<reference evidence="2 3" key="1">
    <citation type="submission" date="2013-12" db="EMBL/GenBank/DDBJ databases">
        <title>Annotated genome of Streptomyces scopuliridis.</title>
        <authorList>
            <person name="Olson J.B."/>
        </authorList>
    </citation>
    <scope>NUCLEOTIDE SEQUENCE [LARGE SCALE GENOMIC DNA]</scope>
    <source>
        <strain evidence="2 3">RB72</strain>
    </source>
</reference>
<proteinExistence type="predicted"/>
<keyword evidence="1" id="KW-0472">Membrane</keyword>
<keyword evidence="3" id="KW-1185">Reference proteome</keyword>
<dbReference type="Proteomes" id="UP000245992">
    <property type="component" value="Unassembled WGS sequence"/>
</dbReference>
<feature type="transmembrane region" description="Helical" evidence="1">
    <location>
        <begin position="63"/>
        <end position="85"/>
    </location>
</feature>
<keyword evidence="1" id="KW-0812">Transmembrane</keyword>
<gene>
    <name evidence="2" type="ORF">Y717_10695</name>
</gene>
<evidence type="ECO:0000313" key="2">
    <source>
        <dbReference type="EMBL" id="PVE04655.1"/>
    </source>
</evidence>
<dbReference type="AlphaFoldDB" id="A0A2T7SP01"/>
<comment type="caution">
    <text evidence="2">The sequence shown here is derived from an EMBL/GenBank/DDBJ whole genome shotgun (WGS) entry which is preliminary data.</text>
</comment>
<name>A0A2T7SP01_9ACTN</name>
<organism evidence="2 3">
    <name type="scientific">Streptomyces scopuliridis RB72</name>
    <dbReference type="NCBI Taxonomy" id="1440053"/>
    <lineage>
        <taxon>Bacteria</taxon>
        <taxon>Bacillati</taxon>
        <taxon>Actinomycetota</taxon>
        <taxon>Actinomycetes</taxon>
        <taxon>Kitasatosporales</taxon>
        <taxon>Streptomycetaceae</taxon>
        <taxon>Streptomyces</taxon>
    </lineage>
</organism>
<dbReference type="RefSeq" id="WP_030352479.1">
    <property type="nucleotide sequence ID" value="NZ_AZSP01000384.1"/>
</dbReference>
<dbReference type="OrthoDB" id="3638605at2"/>
<dbReference type="STRING" id="1440053.GCA_000718095_03425"/>
<evidence type="ECO:0000256" key="1">
    <source>
        <dbReference type="SAM" id="Phobius"/>
    </source>
</evidence>
<evidence type="ECO:0000313" key="3">
    <source>
        <dbReference type="Proteomes" id="UP000245992"/>
    </source>
</evidence>
<dbReference type="EMBL" id="AZSP01000384">
    <property type="protein sequence ID" value="PVE04655.1"/>
    <property type="molecule type" value="Genomic_DNA"/>
</dbReference>
<accession>A0A2T7SP01</accession>
<keyword evidence="1" id="KW-1133">Transmembrane helix</keyword>
<sequence>MGTAPDPGVYISPAQTYQEVRDLARTVDRIESKLDGILDENKDIRSDVADHETRLRVLERGRWPLPTLGVLAGVAGTATGLIALYR</sequence>
<protein>
    <submittedName>
        <fullName evidence="2">Uncharacterized protein</fullName>
    </submittedName>
</protein>